<dbReference type="EMBL" id="MFGW01000061">
    <property type="protein sequence ID" value="OGF67358.1"/>
    <property type="molecule type" value="Genomic_DNA"/>
</dbReference>
<dbReference type="InterPro" id="IPR036866">
    <property type="entry name" value="RibonucZ/Hydroxyglut_hydro"/>
</dbReference>
<comment type="cofactor">
    <cofactor evidence="1">
        <name>Zn(2+)</name>
        <dbReference type="ChEBI" id="CHEBI:29105"/>
    </cofactor>
</comment>
<evidence type="ECO:0000256" key="3">
    <source>
        <dbReference type="ARBA" id="ARBA00022801"/>
    </source>
</evidence>
<gene>
    <name evidence="6" type="ORF">A2Y62_06205</name>
</gene>
<dbReference type="Gene3D" id="3.60.15.10">
    <property type="entry name" value="Ribonuclease Z/Hydroxyacylglutathione hydrolase-like"/>
    <property type="match status" value="1"/>
</dbReference>
<evidence type="ECO:0000256" key="2">
    <source>
        <dbReference type="ARBA" id="ARBA00022723"/>
    </source>
</evidence>
<proteinExistence type="predicted"/>
<name>A0A1F5VVI9_9BACT</name>
<dbReference type="SUPFAM" id="SSF56281">
    <property type="entry name" value="Metallo-hydrolase/oxidoreductase"/>
    <property type="match status" value="1"/>
</dbReference>
<keyword evidence="2" id="KW-0479">Metal-binding</keyword>
<keyword evidence="3" id="KW-0378">Hydrolase</keyword>
<dbReference type="SMART" id="SM00849">
    <property type="entry name" value="Lactamase_B"/>
    <property type="match status" value="1"/>
</dbReference>
<reference evidence="6 7" key="1">
    <citation type="journal article" date="2016" name="Nat. Commun.">
        <title>Thousands of microbial genomes shed light on interconnected biogeochemical processes in an aquifer system.</title>
        <authorList>
            <person name="Anantharaman K."/>
            <person name="Brown C.T."/>
            <person name="Hug L.A."/>
            <person name="Sharon I."/>
            <person name="Castelle C.J."/>
            <person name="Probst A.J."/>
            <person name="Thomas B.C."/>
            <person name="Singh A."/>
            <person name="Wilkins M.J."/>
            <person name="Karaoz U."/>
            <person name="Brodie E.L."/>
            <person name="Williams K.H."/>
            <person name="Hubbard S.S."/>
            <person name="Banfield J.F."/>
        </authorList>
    </citation>
    <scope>NUCLEOTIDE SEQUENCE [LARGE SCALE GENOMIC DNA]</scope>
</reference>
<dbReference type="PANTHER" id="PTHR46233">
    <property type="entry name" value="HYDROXYACYLGLUTATHIONE HYDROLASE GLOC"/>
    <property type="match status" value="1"/>
</dbReference>
<evidence type="ECO:0000259" key="5">
    <source>
        <dbReference type="SMART" id="SM00849"/>
    </source>
</evidence>
<dbReference type="GO" id="GO:0016787">
    <property type="term" value="F:hydrolase activity"/>
    <property type="evidence" value="ECO:0007669"/>
    <property type="project" value="UniProtKB-KW"/>
</dbReference>
<evidence type="ECO:0000313" key="7">
    <source>
        <dbReference type="Proteomes" id="UP000178943"/>
    </source>
</evidence>
<dbReference type="Pfam" id="PF00753">
    <property type="entry name" value="Lactamase_B"/>
    <property type="match status" value="1"/>
</dbReference>
<evidence type="ECO:0000313" key="6">
    <source>
        <dbReference type="EMBL" id="OGF67358.1"/>
    </source>
</evidence>
<dbReference type="PANTHER" id="PTHR46233:SF3">
    <property type="entry name" value="HYDROXYACYLGLUTATHIONE HYDROLASE GLOC"/>
    <property type="match status" value="1"/>
</dbReference>
<evidence type="ECO:0000256" key="4">
    <source>
        <dbReference type="ARBA" id="ARBA00022833"/>
    </source>
</evidence>
<accession>A0A1F5VVI9</accession>
<dbReference type="InterPro" id="IPR051453">
    <property type="entry name" value="MBL_Glyoxalase_II"/>
</dbReference>
<dbReference type="STRING" id="1817863.A2Y62_06205"/>
<dbReference type="AlphaFoldDB" id="A0A1F5VVI9"/>
<comment type="caution">
    <text evidence="6">The sequence shown here is derived from an EMBL/GenBank/DDBJ whole genome shotgun (WGS) entry which is preliminary data.</text>
</comment>
<protein>
    <recommendedName>
        <fullName evidence="5">Metallo-beta-lactamase domain-containing protein</fullName>
    </recommendedName>
</protein>
<dbReference type="Proteomes" id="UP000178943">
    <property type="component" value="Unassembled WGS sequence"/>
</dbReference>
<feature type="domain" description="Metallo-beta-lactamase" evidence="5">
    <location>
        <begin position="12"/>
        <end position="189"/>
    </location>
</feature>
<dbReference type="GO" id="GO:0046872">
    <property type="term" value="F:metal ion binding"/>
    <property type="evidence" value="ECO:0007669"/>
    <property type="project" value="UniProtKB-KW"/>
</dbReference>
<sequence length="209" mass="22808">MQIETKAALPFYKNGYLIYFESSTDAILIDPGDEIGLLLAFATQKNLTITHILITHAHIDHVSGVAKAKQKTGAKIYLHPDDLNLYANVPLQGEKFGISIDTLPEVDAHLSDGQILTVAEQEIKVIHTPGHSPGSVSFLIEQNLFCGDILFEGSVGRTDLHGGDFDTMMTSIKTKLLVLDDATLVYSGHGPVTTIGNEKQYNPFIIYAN</sequence>
<dbReference type="InterPro" id="IPR001279">
    <property type="entry name" value="Metallo-B-lactamas"/>
</dbReference>
<evidence type="ECO:0000256" key="1">
    <source>
        <dbReference type="ARBA" id="ARBA00001947"/>
    </source>
</evidence>
<organism evidence="6 7">
    <name type="scientific">Candidatus Fischerbacteria bacterium RBG_13_37_8</name>
    <dbReference type="NCBI Taxonomy" id="1817863"/>
    <lineage>
        <taxon>Bacteria</taxon>
        <taxon>Candidatus Fischeribacteriota</taxon>
    </lineage>
</organism>
<keyword evidence="4" id="KW-0862">Zinc</keyword>